<evidence type="ECO:0000256" key="3">
    <source>
        <dbReference type="ARBA" id="ARBA00023015"/>
    </source>
</evidence>
<reference evidence="8" key="1">
    <citation type="submission" date="2022-09" db="EMBL/GenBank/DDBJ databases">
        <title>Actin cytoskeleton and complex cell architecture in an #Asgard archaeon.</title>
        <authorList>
            <person name="Ponce Toledo R.I."/>
            <person name="Schleper C."/>
            <person name="Rodrigues Oliveira T."/>
            <person name="Wollweber F."/>
            <person name="Xu J."/>
            <person name="Rittmann S."/>
            <person name="Klingl A."/>
            <person name="Pilhofer M."/>
        </authorList>
    </citation>
    <scope>NUCLEOTIDE SEQUENCE</scope>
    <source>
        <strain evidence="8">B-35</strain>
    </source>
</reference>
<dbReference type="PRINTS" id="PR00778">
    <property type="entry name" value="HTHARSR"/>
</dbReference>
<name>A0ABY6HY69_9ARCH</name>
<feature type="domain" description="HTH arsR-type" evidence="7">
    <location>
        <begin position="201"/>
        <end position="295"/>
    </location>
</feature>
<dbReference type="PROSITE" id="PS50987">
    <property type="entry name" value="HTH_ARSR_2"/>
    <property type="match status" value="1"/>
</dbReference>
<dbReference type="PROSITE" id="PS50110">
    <property type="entry name" value="RESPONSE_REGULATORY"/>
    <property type="match status" value="1"/>
</dbReference>
<evidence type="ECO:0000256" key="4">
    <source>
        <dbReference type="ARBA" id="ARBA00023125"/>
    </source>
</evidence>
<keyword evidence="1" id="KW-0597">Phosphoprotein</keyword>
<dbReference type="InterPro" id="IPR001845">
    <property type="entry name" value="HTH_ArsR_DNA-bd_dom"/>
</dbReference>
<dbReference type="SMART" id="SM00418">
    <property type="entry name" value="HTH_ARSR"/>
    <property type="match status" value="1"/>
</dbReference>
<keyword evidence="9" id="KW-1185">Reference proteome</keyword>
<evidence type="ECO:0000313" key="9">
    <source>
        <dbReference type="Proteomes" id="UP001208689"/>
    </source>
</evidence>
<dbReference type="CDD" id="cd17534">
    <property type="entry name" value="REC_DC-like"/>
    <property type="match status" value="1"/>
</dbReference>
<sequence length="297" mass="33944">MQLNQNNLSIIFFFIPSKQLKGKISYLHIMVNENILIVEDEGLTSLALESLLKKAKYNPVATVSSGEEALSFMRENVNEVDLILMDIILDGSINGIDAAKEISTKYHTPIVFVTALEDMKTLESAKLGEPFGYIIKPVKGINDLRPNIETLLYNSKIKEEIRKKLMQIHDITQTELINFSQPTNNNEIQNQGGEEKQPLSEDQHFKDFMIGCLSALANADRFLIMTVLKDRPLKLTEIQNLIEKSRSATSHNLQILEHLGLIKGWKKGRFTYYSLAKTEILKFLENWRFWLSLFPLS</sequence>
<dbReference type="Pfam" id="PF00072">
    <property type="entry name" value="Response_reg"/>
    <property type="match status" value="1"/>
</dbReference>
<dbReference type="InterPro" id="IPR001789">
    <property type="entry name" value="Sig_transdc_resp-reg_receiver"/>
</dbReference>
<evidence type="ECO:0000259" key="6">
    <source>
        <dbReference type="PROSITE" id="PS50110"/>
    </source>
</evidence>
<protein>
    <submittedName>
        <fullName evidence="8">Regulator of RpoS</fullName>
    </submittedName>
</protein>
<evidence type="ECO:0000313" key="8">
    <source>
        <dbReference type="EMBL" id="UYP48333.1"/>
    </source>
</evidence>
<gene>
    <name evidence="8" type="ORF">NEF87_004618</name>
</gene>
<evidence type="ECO:0000256" key="1">
    <source>
        <dbReference type="ARBA" id="ARBA00022553"/>
    </source>
</evidence>
<dbReference type="InterPro" id="IPR036390">
    <property type="entry name" value="WH_DNA-bd_sf"/>
</dbReference>
<keyword evidence="3" id="KW-0805">Transcription regulation</keyword>
<dbReference type="SUPFAM" id="SSF52172">
    <property type="entry name" value="CheY-like"/>
    <property type="match status" value="1"/>
</dbReference>
<evidence type="ECO:0000256" key="5">
    <source>
        <dbReference type="ARBA" id="ARBA00023163"/>
    </source>
</evidence>
<keyword evidence="2" id="KW-0902">Two-component regulatory system</keyword>
<dbReference type="EMBL" id="CP104013">
    <property type="protein sequence ID" value="UYP48333.1"/>
    <property type="molecule type" value="Genomic_DNA"/>
</dbReference>
<dbReference type="SMART" id="SM00448">
    <property type="entry name" value="REC"/>
    <property type="match status" value="1"/>
</dbReference>
<organism evidence="8 9">
    <name type="scientific">Candidatus Lokiarchaeum ossiferum</name>
    <dbReference type="NCBI Taxonomy" id="2951803"/>
    <lineage>
        <taxon>Archaea</taxon>
        <taxon>Promethearchaeati</taxon>
        <taxon>Promethearchaeota</taxon>
        <taxon>Promethearchaeia</taxon>
        <taxon>Promethearchaeales</taxon>
        <taxon>Promethearchaeaceae</taxon>
        <taxon>Candidatus Lokiarchaeum</taxon>
    </lineage>
</organism>
<keyword evidence="4" id="KW-0238">DNA-binding</keyword>
<dbReference type="PANTHER" id="PTHR48111:SF1">
    <property type="entry name" value="TWO-COMPONENT RESPONSE REGULATOR ORR33"/>
    <property type="match status" value="1"/>
</dbReference>
<evidence type="ECO:0000256" key="2">
    <source>
        <dbReference type="ARBA" id="ARBA00023012"/>
    </source>
</evidence>
<keyword evidence="5" id="KW-0804">Transcription</keyword>
<dbReference type="Gene3D" id="3.40.50.2300">
    <property type="match status" value="1"/>
</dbReference>
<proteinExistence type="predicted"/>
<dbReference type="CDD" id="cd00090">
    <property type="entry name" value="HTH_ARSR"/>
    <property type="match status" value="1"/>
</dbReference>
<feature type="domain" description="Response regulatory" evidence="6">
    <location>
        <begin position="34"/>
        <end position="151"/>
    </location>
</feature>
<dbReference type="Proteomes" id="UP001208689">
    <property type="component" value="Chromosome"/>
</dbReference>
<dbReference type="Pfam" id="PF01022">
    <property type="entry name" value="HTH_5"/>
    <property type="match status" value="1"/>
</dbReference>
<dbReference type="InterPro" id="IPR036388">
    <property type="entry name" value="WH-like_DNA-bd_sf"/>
</dbReference>
<accession>A0ABY6HY69</accession>
<dbReference type="InterPro" id="IPR011991">
    <property type="entry name" value="ArsR-like_HTH"/>
</dbReference>
<dbReference type="PANTHER" id="PTHR48111">
    <property type="entry name" value="REGULATOR OF RPOS"/>
    <property type="match status" value="1"/>
</dbReference>
<dbReference type="Gene3D" id="1.10.10.10">
    <property type="entry name" value="Winged helix-like DNA-binding domain superfamily/Winged helix DNA-binding domain"/>
    <property type="match status" value="1"/>
</dbReference>
<dbReference type="InterPro" id="IPR039420">
    <property type="entry name" value="WalR-like"/>
</dbReference>
<dbReference type="InterPro" id="IPR011006">
    <property type="entry name" value="CheY-like_superfamily"/>
</dbReference>
<evidence type="ECO:0000259" key="7">
    <source>
        <dbReference type="PROSITE" id="PS50987"/>
    </source>
</evidence>
<dbReference type="SUPFAM" id="SSF46785">
    <property type="entry name" value="Winged helix' DNA-binding domain"/>
    <property type="match status" value="1"/>
</dbReference>